<accession>A0ABP1GES4</accession>
<dbReference type="EMBL" id="CAXDID020000001">
    <property type="protein sequence ID" value="CAL5970632.1"/>
    <property type="molecule type" value="Genomic_DNA"/>
</dbReference>
<dbReference type="Proteomes" id="UP001642409">
    <property type="component" value="Unassembled WGS sequence"/>
</dbReference>
<comment type="caution">
    <text evidence="1">The sequence shown here is derived from an EMBL/GenBank/DDBJ whole genome shotgun (WGS) entry which is preliminary data.</text>
</comment>
<sequence length="172" mass="19881">MFTRADHSCIFSESLTEFFNGFKYLWGAWISTCLLLGVYQLTFVVDLEVAEVTVFVVAVNTLAFQETLEAFESRHRASAVTHENMNTRHNAERREWRAKQLTQVHLTQICWLGACNAKYDLFELYTKYSTFVCQLSYPQEAIFVAKLQIVLSIQQQTAMYTQLVLDVNINSL</sequence>
<proteinExistence type="predicted"/>
<name>A0ABP1GES4_9EUKA</name>
<keyword evidence="2" id="KW-1185">Reference proteome</keyword>
<gene>
    <name evidence="1" type="ORF">HINF_LOCUS572</name>
</gene>
<organism evidence="1 2">
    <name type="scientific">Hexamita inflata</name>
    <dbReference type="NCBI Taxonomy" id="28002"/>
    <lineage>
        <taxon>Eukaryota</taxon>
        <taxon>Metamonada</taxon>
        <taxon>Diplomonadida</taxon>
        <taxon>Hexamitidae</taxon>
        <taxon>Hexamitinae</taxon>
        <taxon>Hexamita</taxon>
    </lineage>
</organism>
<evidence type="ECO:0000313" key="1">
    <source>
        <dbReference type="EMBL" id="CAL5970632.1"/>
    </source>
</evidence>
<evidence type="ECO:0000313" key="2">
    <source>
        <dbReference type="Proteomes" id="UP001642409"/>
    </source>
</evidence>
<reference evidence="1 2" key="1">
    <citation type="submission" date="2024-07" db="EMBL/GenBank/DDBJ databases">
        <authorList>
            <person name="Akdeniz Z."/>
        </authorList>
    </citation>
    <scope>NUCLEOTIDE SEQUENCE [LARGE SCALE GENOMIC DNA]</scope>
</reference>
<protein>
    <submittedName>
        <fullName evidence="1">Hypothetical_protein</fullName>
    </submittedName>
</protein>